<dbReference type="SUPFAM" id="SSF63418">
    <property type="entry name" value="MurE/MurF N-terminal domain"/>
    <property type="match status" value="1"/>
</dbReference>
<dbReference type="InterPro" id="IPR036565">
    <property type="entry name" value="Mur-like_cat_sf"/>
</dbReference>
<dbReference type="NCBIfam" id="TIGR01085">
    <property type="entry name" value="murE"/>
    <property type="match status" value="1"/>
</dbReference>
<dbReference type="PANTHER" id="PTHR23135">
    <property type="entry name" value="MUR LIGASE FAMILY MEMBER"/>
    <property type="match status" value="1"/>
</dbReference>
<comment type="pathway">
    <text evidence="1 8">Cell wall biogenesis; peptidoglycan biosynthesis.</text>
</comment>
<evidence type="ECO:0000256" key="5">
    <source>
        <dbReference type="ARBA" id="ARBA00022984"/>
    </source>
</evidence>
<dbReference type="eggNOG" id="COG0769">
    <property type="taxonomic scope" value="Bacteria"/>
</dbReference>
<dbReference type="GO" id="GO:0008765">
    <property type="term" value="F:UDP-N-acetylmuramoylalanyl-D-glutamate-2,6-diaminopimelate ligase activity"/>
    <property type="evidence" value="ECO:0007669"/>
    <property type="project" value="UniProtKB-EC"/>
</dbReference>
<dbReference type="GO" id="GO:0005737">
    <property type="term" value="C:cytoplasm"/>
    <property type="evidence" value="ECO:0007669"/>
    <property type="project" value="UniProtKB-SubCell"/>
</dbReference>
<keyword evidence="7 8" id="KW-0961">Cell wall biogenesis/degradation</keyword>
<dbReference type="OrthoDB" id="1706403at2"/>
<proteinExistence type="inferred from homology"/>
<evidence type="ECO:0000256" key="3">
    <source>
        <dbReference type="ARBA" id="ARBA00022618"/>
    </source>
</evidence>
<dbReference type="GO" id="GO:0071555">
    <property type="term" value="P:cell wall organization"/>
    <property type="evidence" value="ECO:0007669"/>
    <property type="project" value="UniProtKB-KW"/>
</dbReference>
<feature type="domain" description="Mur ligase central" evidence="11">
    <location>
        <begin position="92"/>
        <end position="304"/>
    </location>
</feature>
<dbReference type="InterPro" id="IPR005761">
    <property type="entry name" value="UDP-N-AcMur-Glu-dNH2Pim_ligase"/>
</dbReference>
<evidence type="ECO:0000259" key="11">
    <source>
        <dbReference type="Pfam" id="PF08245"/>
    </source>
</evidence>
<dbReference type="GO" id="GO:0008360">
    <property type="term" value="P:regulation of cell shape"/>
    <property type="evidence" value="ECO:0007669"/>
    <property type="project" value="UniProtKB-KW"/>
</dbReference>
<gene>
    <name evidence="12" type="ORF">L21TH_2512</name>
</gene>
<dbReference type="InterPro" id="IPR013221">
    <property type="entry name" value="Mur_ligase_cen"/>
</dbReference>
<feature type="domain" description="Mur ligase C-terminal" evidence="10">
    <location>
        <begin position="326"/>
        <end position="460"/>
    </location>
</feature>
<dbReference type="SUPFAM" id="SSF53623">
    <property type="entry name" value="MurD-like peptide ligases, catalytic domain"/>
    <property type="match status" value="1"/>
</dbReference>
<dbReference type="PANTHER" id="PTHR23135:SF4">
    <property type="entry name" value="UDP-N-ACETYLMURAMOYL-L-ALANYL-D-GLUTAMATE--2,6-DIAMINOPIMELATE LIGASE MURE HOMOLOG, CHLOROPLASTIC"/>
    <property type="match status" value="1"/>
</dbReference>
<dbReference type="Gene3D" id="3.40.1190.10">
    <property type="entry name" value="Mur-like, catalytic domain"/>
    <property type="match status" value="1"/>
</dbReference>
<dbReference type="InterPro" id="IPR035911">
    <property type="entry name" value="MurE/MurF_N"/>
</dbReference>
<evidence type="ECO:0000259" key="10">
    <source>
        <dbReference type="Pfam" id="PF02875"/>
    </source>
</evidence>
<dbReference type="Gene3D" id="3.40.1390.10">
    <property type="entry name" value="MurE/MurF, N-terminal domain"/>
    <property type="match status" value="1"/>
</dbReference>
<keyword evidence="3 8" id="KW-0132">Cell division</keyword>
<dbReference type="InterPro" id="IPR036615">
    <property type="entry name" value="Mur_ligase_C_dom_sf"/>
</dbReference>
<dbReference type="Pfam" id="PF08245">
    <property type="entry name" value="Mur_ligase_M"/>
    <property type="match status" value="1"/>
</dbReference>
<keyword evidence="12" id="KW-0436">Ligase</keyword>
<comment type="caution">
    <text evidence="12">The sequence shown here is derived from an EMBL/GenBank/DDBJ whole genome shotgun (WGS) entry which is preliminary data.</text>
</comment>
<dbReference type="Pfam" id="PF02875">
    <property type="entry name" value="Mur_ligase_C"/>
    <property type="match status" value="1"/>
</dbReference>
<dbReference type="PATRIC" id="fig|1304284.3.peg.2467"/>
<accession>R1AQW3</accession>
<comment type="subcellular location">
    <subcellularLocation>
        <location evidence="8">Cytoplasm</location>
    </subcellularLocation>
</comment>
<keyword evidence="5 8" id="KW-0573">Peptidoglycan synthesis</keyword>
<evidence type="ECO:0000259" key="9">
    <source>
        <dbReference type="Pfam" id="PF01225"/>
    </source>
</evidence>
<evidence type="ECO:0000256" key="8">
    <source>
        <dbReference type="RuleBase" id="RU004135"/>
    </source>
</evidence>
<name>R1AQW3_9FIRM</name>
<keyword evidence="13" id="KW-1185">Reference proteome</keyword>
<dbReference type="AlphaFoldDB" id="R1AQW3"/>
<dbReference type="STRING" id="1304284.L21TH_2512"/>
<keyword evidence="6 8" id="KW-0131">Cell cycle</keyword>
<organism evidence="12 13">
    <name type="scientific">Caldisalinibacter kiritimatiensis</name>
    <dbReference type="NCBI Taxonomy" id="1304284"/>
    <lineage>
        <taxon>Bacteria</taxon>
        <taxon>Bacillati</taxon>
        <taxon>Bacillota</taxon>
        <taxon>Tissierellia</taxon>
        <taxon>Tissierellales</taxon>
        <taxon>Thermohalobacteraceae</taxon>
        <taxon>Caldisalinibacter</taxon>
    </lineage>
</organism>
<reference evidence="12 13" key="1">
    <citation type="journal article" date="2015" name="Geomicrobiol. J.">
        <title>Caldisalinibacter kiritimatiensis gen. nov., sp. nov., a moderately thermohalophilic thiosulfate-reducing bacterium from a hypersaline microbial mat.</title>
        <authorList>
            <person name="Ben Hania W."/>
            <person name="Joseph M."/>
            <person name="Fiebig A."/>
            <person name="Bunk B."/>
            <person name="Klenk H.-P."/>
            <person name="Fardeau M.-L."/>
            <person name="Spring S."/>
        </authorList>
    </citation>
    <scope>NUCLEOTIDE SEQUENCE [LARGE SCALE GENOMIC DNA]</scope>
    <source>
        <strain evidence="12 13">L21-TH-D2</strain>
    </source>
</reference>
<dbReference type="EC" id="6.3.2.13" evidence="12"/>
<evidence type="ECO:0000313" key="13">
    <source>
        <dbReference type="Proteomes" id="UP000013378"/>
    </source>
</evidence>
<dbReference type="Pfam" id="PF01225">
    <property type="entry name" value="Mur_ligase"/>
    <property type="match status" value="1"/>
</dbReference>
<dbReference type="Gene3D" id="3.90.190.20">
    <property type="entry name" value="Mur ligase, C-terminal domain"/>
    <property type="match status" value="1"/>
</dbReference>
<dbReference type="InterPro" id="IPR000713">
    <property type="entry name" value="Mur_ligase_N"/>
</dbReference>
<evidence type="ECO:0000256" key="1">
    <source>
        <dbReference type="ARBA" id="ARBA00004752"/>
    </source>
</evidence>
<sequence>MKIDGIEILGITCNSKKVREGYVFVAIEGENKDGNDYIDEAIDRGAVLIYTEKDVKNKKVPVKKVEHARKKLSELLNEFYDFPSEKMRLIGVTGTNGKTTTTHLIYKIFKKAGYKTGLIGTIGTKIDEEYIPPTLTTPEPEVLFDILNNMLEQGIEVVVMEVSSHGLKFCRTSGLKFDIAVHTNIEKDHMNLHHTFDDYIKTKKKLFDNLENNKIAVLNVDDEYAVKLVQDNTRPLILTYGLNNKATVTASSLEIGNTISFTVCLQRGLTTIRSNTVEPLEFKAILHLLGKHNIYNALAAISVALIFEIDIDVIIQALKEFKGVHRRLEKIYEGKYLVIDDFCHNPSSYEAVFESIQGMEYNKLILVNAIRGNRGTEINKDNAKVLSTWFSILGVNKLILTLSNDVVKDKDEVKEDEFLAYRDELKNNNIEFQVYNTLKEAIKAALNIVRENDIIMLLGAQGMDQGREILYNEIVQ</sequence>
<evidence type="ECO:0000313" key="12">
    <source>
        <dbReference type="EMBL" id="EOC99507.1"/>
    </source>
</evidence>
<keyword evidence="4 8" id="KW-0133">Cell shape</keyword>
<dbReference type="GO" id="GO:0051301">
    <property type="term" value="P:cell division"/>
    <property type="evidence" value="ECO:0007669"/>
    <property type="project" value="UniProtKB-KW"/>
</dbReference>
<dbReference type="EMBL" id="ARZA01000269">
    <property type="protein sequence ID" value="EOC99507.1"/>
    <property type="molecule type" value="Genomic_DNA"/>
</dbReference>
<dbReference type="SUPFAM" id="SSF53244">
    <property type="entry name" value="MurD-like peptide ligases, peptide-binding domain"/>
    <property type="match status" value="1"/>
</dbReference>
<evidence type="ECO:0000256" key="6">
    <source>
        <dbReference type="ARBA" id="ARBA00023306"/>
    </source>
</evidence>
<protein>
    <submittedName>
        <fullName evidence="12">UDP-N-acetylmuramoylalanyl-D-glutamate--2,6-diaminopimelate ligase</fullName>
        <ecNumber evidence="12">6.3.2.13</ecNumber>
    </submittedName>
</protein>
<dbReference type="Proteomes" id="UP000013378">
    <property type="component" value="Unassembled WGS sequence"/>
</dbReference>
<dbReference type="RefSeq" id="WP_006317075.1">
    <property type="nucleotide sequence ID" value="NZ_ARZA01000269.1"/>
</dbReference>
<dbReference type="GO" id="GO:0005524">
    <property type="term" value="F:ATP binding"/>
    <property type="evidence" value="ECO:0007669"/>
    <property type="project" value="InterPro"/>
</dbReference>
<dbReference type="GO" id="GO:0009252">
    <property type="term" value="P:peptidoglycan biosynthetic process"/>
    <property type="evidence" value="ECO:0007669"/>
    <property type="project" value="UniProtKB-UniPathway"/>
</dbReference>
<evidence type="ECO:0000256" key="4">
    <source>
        <dbReference type="ARBA" id="ARBA00022960"/>
    </source>
</evidence>
<evidence type="ECO:0000256" key="7">
    <source>
        <dbReference type="ARBA" id="ARBA00023316"/>
    </source>
</evidence>
<comment type="similarity">
    <text evidence="2">Belongs to the MurCDEF family. MurE subfamily.</text>
</comment>
<feature type="domain" description="Mur ligase N-terminal catalytic" evidence="9">
    <location>
        <begin position="8"/>
        <end position="80"/>
    </location>
</feature>
<dbReference type="UniPathway" id="UPA00219"/>
<dbReference type="InterPro" id="IPR004101">
    <property type="entry name" value="Mur_ligase_C"/>
</dbReference>
<evidence type="ECO:0000256" key="2">
    <source>
        <dbReference type="ARBA" id="ARBA00005898"/>
    </source>
</evidence>